<dbReference type="EMBL" id="GBRH01280693">
    <property type="protein sequence ID" value="JAD17202.1"/>
    <property type="molecule type" value="Transcribed_RNA"/>
</dbReference>
<reference evidence="1" key="1">
    <citation type="submission" date="2014-09" db="EMBL/GenBank/DDBJ databases">
        <authorList>
            <person name="Magalhaes I.L.F."/>
            <person name="Oliveira U."/>
            <person name="Santos F.R."/>
            <person name="Vidigal T.H.D.A."/>
            <person name="Brescovit A.D."/>
            <person name="Santos A.J."/>
        </authorList>
    </citation>
    <scope>NUCLEOTIDE SEQUENCE</scope>
    <source>
        <tissue evidence="1">Shoot tissue taken approximately 20 cm above the soil surface</tissue>
    </source>
</reference>
<reference evidence="1" key="2">
    <citation type="journal article" date="2015" name="Data Brief">
        <title>Shoot transcriptome of the giant reed, Arundo donax.</title>
        <authorList>
            <person name="Barrero R.A."/>
            <person name="Guerrero F.D."/>
            <person name="Moolhuijzen P."/>
            <person name="Goolsby J.A."/>
            <person name="Tidwell J."/>
            <person name="Bellgard S.E."/>
            <person name="Bellgard M.I."/>
        </authorList>
    </citation>
    <scope>NUCLEOTIDE SEQUENCE</scope>
    <source>
        <tissue evidence="1">Shoot tissue taken approximately 20 cm above the soil surface</tissue>
    </source>
</reference>
<sequence length="57" mass="6636">MLDVDDIYRQKTYKEGDSKSTSFWYYFCQVNEINKLKRCKPARCLSVTSLRVVGGPP</sequence>
<organism evidence="1">
    <name type="scientific">Arundo donax</name>
    <name type="common">Giant reed</name>
    <name type="synonym">Donax arundinaceus</name>
    <dbReference type="NCBI Taxonomy" id="35708"/>
    <lineage>
        <taxon>Eukaryota</taxon>
        <taxon>Viridiplantae</taxon>
        <taxon>Streptophyta</taxon>
        <taxon>Embryophyta</taxon>
        <taxon>Tracheophyta</taxon>
        <taxon>Spermatophyta</taxon>
        <taxon>Magnoliopsida</taxon>
        <taxon>Liliopsida</taxon>
        <taxon>Poales</taxon>
        <taxon>Poaceae</taxon>
        <taxon>PACMAD clade</taxon>
        <taxon>Arundinoideae</taxon>
        <taxon>Arundineae</taxon>
        <taxon>Arundo</taxon>
    </lineage>
</organism>
<name>A0A0A9MPL3_ARUDO</name>
<accession>A0A0A9MPL3</accession>
<proteinExistence type="predicted"/>
<evidence type="ECO:0000313" key="1">
    <source>
        <dbReference type="EMBL" id="JAD17202.1"/>
    </source>
</evidence>
<dbReference type="AlphaFoldDB" id="A0A0A9MPL3"/>
<protein>
    <submittedName>
        <fullName evidence="1">Uncharacterized protein</fullName>
    </submittedName>
</protein>